<keyword evidence="1" id="KW-0677">Repeat</keyword>
<protein>
    <submittedName>
        <fullName evidence="5 7">RNA binding protein</fullName>
    </submittedName>
</protein>
<feature type="domain" description="RRM" evidence="4">
    <location>
        <begin position="207"/>
        <end position="292"/>
    </location>
</feature>
<reference evidence="7" key="3">
    <citation type="submission" date="2020-10" db="UniProtKB">
        <authorList>
            <consortium name="WormBaseParasite"/>
        </authorList>
    </citation>
    <scope>IDENTIFICATION</scope>
</reference>
<feature type="domain" description="RRM" evidence="4">
    <location>
        <begin position="33"/>
        <end position="104"/>
    </location>
</feature>
<evidence type="ECO:0000259" key="4">
    <source>
        <dbReference type="PROSITE" id="PS50102"/>
    </source>
</evidence>
<dbReference type="InterPro" id="IPR000504">
    <property type="entry name" value="RRM_dom"/>
</dbReference>
<accession>A0A068WTP6</accession>
<evidence type="ECO:0000256" key="3">
    <source>
        <dbReference type="PROSITE-ProRule" id="PRU00176"/>
    </source>
</evidence>
<evidence type="ECO:0000313" key="6">
    <source>
        <dbReference type="Proteomes" id="UP000492820"/>
    </source>
</evidence>
<dbReference type="GO" id="GO:0003723">
    <property type="term" value="F:RNA binding"/>
    <property type="evidence" value="ECO:0007669"/>
    <property type="project" value="UniProtKB-UniRule"/>
</dbReference>
<dbReference type="PANTHER" id="PTHR24012">
    <property type="entry name" value="RNA BINDING PROTEIN"/>
    <property type="match status" value="1"/>
</dbReference>
<dbReference type="InterPro" id="IPR035979">
    <property type="entry name" value="RBD_domain_sf"/>
</dbReference>
<dbReference type="Gene3D" id="3.30.70.330">
    <property type="match status" value="5"/>
</dbReference>
<reference evidence="5" key="2">
    <citation type="submission" date="2014-06" db="EMBL/GenBank/DDBJ databases">
        <authorList>
            <person name="Aslett M."/>
        </authorList>
    </citation>
    <scope>NUCLEOTIDE SEQUENCE</scope>
</reference>
<gene>
    <name evidence="5" type="ORF">EgrG_000723100</name>
</gene>
<dbReference type="WBParaSite" id="EgrG_000723100">
    <property type="protein sequence ID" value="EgrG_000723100"/>
    <property type="gene ID" value="EgrG_000723100"/>
</dbReference>
<sequence>MNTSALADGDRLSDSLVFNIRKKANPNDPNTLRELVINNLPRQITHDNIRDYFKEFGAVTKVRVDRQMHQAFVTFSTAEAHRIAMATAKIHRESRNVRVSFPDDCKQSKEVGSNDTKTSHRVLLDNLPPWTTENDIRSLFGKFGVSAKVEVDEQTRLALATFPSADTLYDAMSAAPFRLKGVNLHTYFHEDSVWSKDARRNCTTTGYLVLLGHLPPRTTENDIRSLFGKFGASAKVEVDERKHVALATFSSLGTLHEALSPEVLSLKGENLIFINEGDYGWSKEVDSNDTESSFQVLLHDLQPGTTENGLRSLMGRFGVSTKVVVDERKHEALATFSSEKAIQAVWMDYFLFKGVNLGISFPEDSEESKEKYFNPDEIRRQLILDGLPPRTTENDIRSLFGKFGVSIKVELYGWTRRALVTFSSAKARQEAVSSAPLRLKGVDLHILYPED</sequence>
<dbReference type="InterPro" id="IPR012677">
    <property type="entry name" value="Nucleotide-bd_a/b_plait_sf"/>
</dbReference>
<feature type="domain" description="RRM" evidence="4">
    <location>
        <begin position="120"/>
        <end position="200"/>
    </location>
</feature>
<feature type="domain" description="RRM" evidence="4">
    <location>
        <begin position="380"/>
        <end position="451"/>
    </location>
</feature>
<evidence type="ECO:0000256" key="2">
    <source>
        <dbReference type="ARBA" id="ARBA00022884"/>
    </source>
</evidence>
<proteinExistence type="predicted"/>
<dbReference type="AlphaFoldDB" id="A0A068WTP6"/>
<dbReference type="PROSITE" id="PS50102">
    <property type="entry name" value="RRM"/>
    <property type="match status" value="4"/>
</dbReference>
<name>A0A068WTP6_ECHGR</name>
<dbReference type="EMBL" id="LK028591">
    <property type="protein sequence ID" value="CDS23542.1"/>
    <property type="molecule type" value="Genomic_DNA"/>
</dbReference>
<dbReference type="CDD" id="cd00590">
    <property type="entry name" value="RRM_SF"/>
    <property type="match status" value="4"/>
</dbReference>
<evidence type="ECO:0000313" key="5">
    <source>
        <dbReference type="EMBL" id="CDS23542.1"/>
    </source>
</evidence>
<dbReference type="Pfam" id="PF00076">
    <property type="entry name" value="RRM_1"/>
    <property type="match status" value="1"/>
</dbReference>
<organism evidence="5">
    <name type="scientific">Echinococcus granulosus</name>
    <name type="common">Hydatid tapeworm</name>
    <dbReference type="NCBI Taxonomy" id="6210"/>
    <lineage>
        <taxon>Eukaryota</taxon>
        <taxon>Metazoa</taxon>
        <taxon>Spiralia</taxon>
        <taxon>Lophotrochozoa</taxon>
        <taxon>Platyhelminthes</taxon>
        <taxon>Cestoda</taxon>
        <taxon>Eucestoda</taxon>
        <taxon>Cyclophyllidea</taxon>
        <taxon>Taeniidae</taxon>
        <taxon>Echinococcus</taxon>
        <taxon>Echinococcus granulosus group</taxon>
    </lineage>
</organism>
<dbReference type="Proteomes" id="UP000492820">
    <property type="component" value="Unassembled WGS sequence"/>
</dbReference>
<dbReference type="SUPFAM" id="SSF54928">
    <property type="entry name" value="RNA-binding domain, RBD"/>
    <property type="match status" value="3"/>
</dbReference>
<evidence type="ECO:0000256" key="1">
    <source>
        <dbReference type="ARBA" id="ARBA00022737"/>
    </source>
</evidence>
<reference evidence="5 6" key="1">
    <citation type="journal article" date="2013" name="Nature">
        <title>The genomes of four tapeworm species reveal adaptations to parasitism.</title>
        <authorList>
            <person name="Tsai I.J."/>
            <person name="Zarowiecki M."/>
            <person name="Holroyd N."/>
            <person name="Garciarrubio A."/>
            <person name="Sanchez-Flores A."/>
            <person name="Brooks K.L."/>
            <person name="Tracey A."/>
            <person name="Bobes R.J."/>
            <person name="Fragoso G."/>
            <person name="Sciutto E."/>
            <person name="Aslett M."/>
            <person name="Beasley H."/>
            <person name="Bennett H.M."/>
            <person name="Cai J."/>
            <person name="Camicia F."/>
            <person name="Clark R."/>
            <person name="Cucher M."/>
            <person name="De Silva N."/>
            <person name="Day T.A."/>
            <person name="Deplazes P."/>
            <person name="Estrada K."/>
            <person name="Fernandez C."/>
            <person name="Holland P.W."/>
            <person name="Hou J."/>
            <person name="Hu S."/>
            <person name="Huckvale T."/>
            <person name="Hung S.S."/>
            <person name="Kamenetzky L."/>
            <person name="Keane J.A."/>
            <person name="Kiss F."/>
            <person name="Koziol U."/>
            <person name="Lambert O."/>
            <person name="Liu K."/>
            <person name="Luo X."/>
            <person name="Luo Y."/>
            <person name="Macchiaroli N."/>
            <person name="Nichol S."/>
            <person name="Paps J."/>
            <person name="Parkinson J."/>
            <person name="Pouchkina-Stantcheva N."/>
            <person name="Riddiford N."/>
            <person name="Rosenzvit M."/>
            <person name="Salinas G."/>
            <person name="Wasmuth J.D."/>
            <person name="Zamanian M."/>
            <person name="Zheng Y."/>
            <person name="Cai X."/>
            <person name="Soberon X."/>
            <person name="Olson P.D."/>
            <person name="Laclette J.P."/>
            <person name="Brehm K."/>
            <person name="Berriman M."/>
            <person name="Garciarrubio A."/>
            <person name="Bobes R.J."/>
            <person name="Fragoso G."/>
            <person name="Sanchez-Flores A."/>
            <person name="Estrada K."/>
            <person name="Cevallos M.A."/>
            <person name="Morett E."/>
            <person name="Gonzalez V."/>
            <person name="Portillo T."/>
            <person name="Ochoa-Leyva A."/>
            <person name="Jose M.V."/>
            <person name="Sciutto E."/>
            <person name="Landa A."/>
            <person name="Jimenez L."/>
            <person name="Valdes V."/>
            <person name="Carrero J.C."/>
            <person name="Larralde C."/>
            <person name="Morales-Montor J."/>
            <person name="Limon-Lason J."/>
            <person name="Soberon X."/>
            <person name="Laclette J.P."/>
        </authorList>
    </citation>
    <scope>NUCLEOTIDE SEQUENCE [LARGE SCALE GENOMIC DNA]</scope>
</reference>
<keyword evidence="2 3" id="KW-0694">RNA-binding</keyword>
<dbReference type="OrthoDB" id="21467at2759"/>
<dbReference type="SMART" id="SM00360">
    <property type="entry name" value="RRM"/>
    <property type="match status" value="5"/>
</dbReference>
<evidence type="ECO:0000313" key="7">
    <source>
        <dbReference type="WBParaSite" id="EgrG_000723100"/>
    </source>
</evidence>